<evidence type="ECO:0000256" key="2">
    <source>
        <dbReference type="ARBA" id="ARBA00022448"/>
    </source>
</evidence>
<dbReference type="InterPro" id="IPR017871">
    <property type="entry name" value="ABC_transporter-like_CS"/>
</dbReference>
<dbReference type="EMBL" id="SACN01000001">
    <property type="protein sequence ID" value="RVT92396.1"/>
    <property type="molecule type" value="Genomic_DNA"/>
</dbReference>
<keyword evidence="2" id="KW-0813">Transport</keyword>
<evidence type="ECO:0000256" key="4">
    <source>
        <dbReference type="ARBA" id="ARBA00022840"/>
    </source>
</evidence>
<dbReference type="Pfam" id="PF00005">
    <property type="entry name" value="ABC_tran"/>
    <property type="match status" value="2"/>
</dbReference>
<dbReference type="PANTHER" id="PTHR43776:SF7">
    <property type="entry name" value="D,D-DIPEPTIDE TRANSPORT ATP-BINDING PROTEIN DDPF-RELATED"/>
    <property type="match status" value="1"/>
</dbReference>
<proteinExistence type="inferred from homology"/>
<dbReference type="PROSITE" id="PS50893">
    <property type="entry name" value="ABC_TRANSPORTER_2"/>
    <property type="match status" value="2"/>
</dbReference>
<reference evidence="6 7" key="1">
    <citation type="submission" date="2019-01" db="EMBL/GenBank/DDBJ databases">
        <authorList>
            <person name="Chen W.-M."/>
        </authorList>
    </citation>
    <scope>NUCLEOTIDE SEQUENCE [LARGE SCALE GENOMIC DNA]</scope>
    <source>
        <strain evidence="6 7">CCP-7</strain>
    </source>
</reference>
<dbReference type="PROSITE" id="PS00211">
    <property type="entry name" value="ABC_TRANSPORTER_1"/>
    <property type="match status" value="2"/>
</dbReference>
<dbReference type="Gene3D" id="3.40.50.300">
    <property type="entry name" value="P-loop containing nucleotide triphosphate hydrolases"/>
    <property type="match status" value="2"/>
</dbReference>
<dbReference type="InterPro" id="IPR050319">
    <property type="entry name" value="ABC_transp_ATP-bind"/>
</dbReference>
<dbReference type="RefSeq" id="WP_127739958.1">
    <property type="nucleotide sequence ID" value="NZ_SACN01000001.1"/>
</dbReference>
<evidence type="ECO:0000256" key="1">
    <source>
        <dbReference type="ARBA" id="ARBA00005417"/>
    </source>
</evidence>
<comment type="caution">
    <text evidence="6">The sequence shown here is derived from an EMBL/GenBank/DDBJ whole genome shotgun (WGS) entry which is preliminary data.</text>
</comment>
<dbReference type="SMART" id="SM00382">
    <property type="entry name" value="AAA"/>
    <property type="match status" value="2"/>
</dbReference>
<dbReference type="GO" id="GO:0005524">
    <property type="term" value="F:ATP binding"/>
    <property type="evidence" value="ECO:0007669"/>
    <property type="project" value="UniProtKB-KW"/>
</dbReference>
<dbReference type="OrthoDB" id="9802264at2"/>
<dbReference type="Proteomes" id="UP000282971">
    <property type="component" value="Unassembled WGS sequence"/>
</dbReference>
<feature type="domain" description="ABC transporter" evidence="5">
    <location>
        <begin position="4"/>
        <end position="245"/>
    </location>
</feature>
<gene>
    <name evidence="6" type="ORF">EOD43_00180</name>
</gene>
<organism evidence="6 7">
    <name type="scientific">Sphingomonas crocodyli</name>
    <dbReference type="NCBI Taxonomy" id="1979270"/>
    <lineage>
        <taxon>Bacteria</taxon>
        <taxon>Pseudomonadati</taxon>
        <taxon>Pseudomonadota</taxon>
        <taxon>Alphaproteobacteria</taxon>
        <taxon>Sphingomonadales</taxon>
        <taxon>Sphingomonadaceae</taxon>
        <taxon>Sphingomonas</taxon>
    </lineage>
</organism>
<accession>A0A437M470</accession>
<dbReference type="InterPro" id="IPR003593">
    <property type="entry name" value="AAA+_ATPase"/>
</dbReference>
<comment type="similarity">
    <text evidence="1">Belongs to the ABC transporter superfamily.</text>
</comment>
<evidence type="ECO:0000313" key="6">
    <source>
        <dbReference type="EMBL" id="RVT92396.1"/>
    </source>
</evidence>
<evidence type="ECO:0000259" key="5">
    <source>
        <dbReference type="PROSITE" id="PS50893"/>
    </source>
</evidence>
<dbReference type="PANTHER" id="PTHR43776">
    <property type="entry name" value="TRANSPORT ATP-BINDING PROTEIN"/>
    <property type="match status" value="1"/>
</dbReference>
<dbReference type="CDD" id="cd03257">
    <property type="entry name" value="ABC_NikE_OppD_transporters"/>
    <property type="match status" value="2"/>
</dbReference>
<feature type="domain" description="ABC transporter" evidence="5">
    <location>
        <begin position="268"/>
        <end position="512"/>
    </location>
</feature>
<name>A0A437M470_9SPHN</name>
<sequence>MSIFAVQGLTVDIGGRRIVHGIDFAIPAGRCLALVGESGSGKSQSCFAPFGLSIGVAGGSAVLNGAQLVGAGEATLRRLRGRDVGFVFQQPLTALTPHLTVGKMLSEAWRQAGAPRPGRAEMIAALERVGIEQAGDRLDQYPHRLSGGQRQRVAIAMAIAHRPKLLVADEPTTALDAVLRADMMRLLDRLRAEEGMAMLLVSHDLASVADHADEALVLREGRMIEAGPAPMLLRAPDSDYARALIAASPRLTDPAPPLGPVGAPLIEARGVSVSFERPGWRRGRVTAVDDAALTIAEGEALALVGRSGSGKSTLGRAIARLGPIDAGDVRFGGTSLPDRKAMQPADRAGLQPVFQDPIASLDPLWRVADVIAEPLHNLQPDLDAAAVAAKVAAALTEVDLDPALADRRPSALSGGQAQRVAIARALIASPRMLLLDEATSALDTLVAGTVLDLLGRLQRTRGLSILMITHDLAVARRLCHRVAVIDAGRIVEEGPMEKVIGAPSHPVTQKLVAASH</sequence>
<keyword evidence="3" id="KW-0547">Nucleotide-binding</keyword>
<evidence type="ECO:0000313" key="7">
    <source>
        <dbReference type="Proteomes" id="UP000282971"/>
    </source>
</evidence>
<protein>
    <submittedName>
        <fullName evidence="6">ABC transporter ATP-binding protein</fullName>
    </submittedName>
</protein>
<dbReference type="GO" id="GO:0055085">
    <property type="term" value="P:transmembrane transport"/>
    <property type="evidence" value="ECO:0007669"/>
    <property type="project" value="UniProtKB-ARBA"/>
</dbReference>
<evidence type="ECO:0000256" key="3">
    <source>
        <dbReference type="ARBA" id="ARBA00022741"/>
    </source>
</evidence>
<dbReference type="InterPro" id="IPR027417">
    <property type="entry name" value="P-loop_NTPase"/>
</dbReference>
<dbReference type="GO" id="GO:0016887">
    <property type="term" value="F:ATP hydrolysis activity"/>
    <property type="evidence" value="ECO:0007669"/>
    <property type="project" value="InterPro"/>
</dbReference>
<dbReference type="SUPFAM" id="SSF52540">
    <property type="entry name" value="P-loop containing nucleoside triphosphate hydrolases"/>
    <property type="match status" value="2"/>
</dbReference>
<keyword evidence="4 6" id="KW-0067">ATP-binding</keyword>
<keyword evidence="7" id="KW-1185">Reference proteome</keyword>
<dbReference type="InterPro" id="IPR003439">
    <property type="entry name" value="ABC_transporter-like_ATP-bd"/>
</dbReference>
<dbReference type="AlphaFoldDB" id="A0A437M470"/>